<dbReference type="EMBL" id="JAENIL010000030">
    <property type="protein sequence ID" value="MBK1878441.1"/>
    <property type="molecule type" value="Genomic_DNA"/>
</dbReference>
<dbReference type="GO" id="GO:0044781">
    <property type="term" value="P:bacterial-type flagellum organization"/>
    <property type="evidence" value="ECO:0007669"/>
    <property type="project" value="InterPro"/>
</dbReference>
<dbReference type="InterPro" id="IPR022781">
    <property type="entry name" value="Flagellar_biosynth_FliO"/>
</dbReference>
<dbReference type="RefSeq" id="WP_200356651.1">
    <property type="nucleotide sequence ID" value="NZ_JAENIL010000030.1"/>
</dbReference>
<keyword evidence="2" id="KW-1003">Cell membrane</keyword>
<gene>
    <name evidence="8" type="ORF">JIN87_16290</name>
</gene>
<evidence type="ECO:0000256" key="1">
    <source>
        <dbReference type="ARBA" id="ARBA00004236"/>
    </source>
</evidence>
<reference evidence="8" key="1">
    <citation type="submission" date="2021-01" db="EMBL/GenBank/DDBJ databases">
        <title>Modified the classification status of verrucomicrobia.</title>
        <authorList>
            <person name="Feng X."/>
        </authorList>
    </citation>
    <scope>NUCLEOTIDE SEQUENCE</scope>
    <source>
        <strain evidence="8">KCTC 13126</strain>
    </source>
</reference>
<evidence type="ECO:0000313" key="9">
    <source>
        <dbReference type="Proteomes" id="UP000617628"/>
    </source>
</evidence>
<evidence type="ECO:0000256" key="4">
    <source>
        <dbReference type="ARBA" id="ARBA00022989"/>
    </source>
</evidence>
<keyword evidence="7" id="KW-0732">Signal</keyword>
<comment type="subcellular location">
    <subcellularLocation>
        <location evidence="1">Cell membrane</location>
    </subcellularLocation>
</comment>
<proteinExistence type="predicted"/>
<feature type="chain" id="PRO_5037451156" evidence="7">
    <location>
        <begin position="25"/>
        <end position="160"/>
    </location>
</feature>
<organism evidence="8 9">
    <name type="scientific">Pelagicoccus mobilis</name>
    <dbReference type="NCBI Taxonomy" id="415221"/>
    <lineage>
        <taxon>Bacteria</taxon>
        <taxon>Pseudomonadati</taxon>
        <taxon>Verrucomicrobiota</taxon>
        <taxon>Opitutia</taxon>
        <taxon>Puniceicoccales</taxon>
        <taxon>Pelagicoccaceae</taxon>
        <taxon>Pelagicoccus</taxon>
    </lineage>
</organism>
<keyword evidence="8" id="KW-0966">Cell projection</keyword>
<evidence type="ECO:0000256" key="3">
    <source>
        <dbReference type="ARBA" id="ARBA00022692"/>
    </source>
</evidence>
<dbReference type="Proteomes" id="UP000617628">
    <property type="component" value="Unassembled WGS sequence"/>
</dbReference>
<protein>
    <submittedName>
        <fullName evidence="8">Flagellar biosynthetic protein FliO</fullName>
    </submittedName>
</protein>
<dbReference type="GO" id="GO:0016020">
    <property type="term" value="C:membrane"/>
    <property type="evidence" value="ECO:0007669"/>
    <property type="project" value="InterPro"/>
</dbReference>
<evidence type="ECO:0000256" key="7">
    <source>
        <dbReference type="SAM" id="SignalP"/>
    </source>
</evidence>
<dbReference type="Pfam" id="PF04347">
    <property type="entry name" value="FliO"/>
    <property type="match status" value="1"/>
</dbReference>
<feature type="signal peptide" evidence="7">
    <location>
        <begin position="1"/>
        <end position="24"/>
    </location>
</feature>
<accession>A0A934RXM8</accession>
<sequence>MSFRTPYAVLLAAAALCFCQVSLAIDADEVIDPSRSSEGASEGSSAMQGILSGNSASSGALITLIGYAVVIGAVAVVVWYLFKSGFMRKSLGKEGGKLKIAETRMLGNRQFISVVEYGDQKILIGVGPGKIDYLTTLQNSSGEFPQIEASSIGAEQGGQA</sequence>
<evidence type="ECO:0000256" key="2">
    <source>
        <dbReference type="ARBA" id="ARBA00022475"/>
    </source>
</evidence>
<keyword evidence="5 6" id="KW-0472">Membrane</keyword>
<evidence type="ECO:0000256" key="5">
    <source>
        <dbReference type="ARBA" id="ARBA00023136"/>
    </source>
</evidence>
<comment type="caution">
    <text evidence="8">The sequence shown here is derived from an EMBL/GenBank/DDBJ whole genome shotgun (WGS) entry which is preliminary data.</text>
</comment>
<evidence type="ECO:0000313" key="8">
    <source>
        <dbReference type="EMBL" id="MBK1878441.1"/>
    </source>
</evidence>
<keyword evidence="4 6" id="KW-1133">Transmembrane helix</keyword>
<keyword evidence="9" id="KW-1185">Reference proteome</keyword>
<dbReference type="AlphaFoldDB" id="A0A934RXM8"/>
<keyword evidence="8" id="KW-0282">Flagellum</keyword>
<feature type="transmembrane region" description="Helical" evidence="6">
    <location>
        <begin position="60"/>
        <end position="82"/>
    </location>
</feature>
<evidence type="ECO:0000256" key="6">
    <source>
        <dbReference type="SAM" id="Phobius"/>
    </source>
</evidence>
<keyword evidence="8" id="KW-0969">Cilium</keyword>
<keyword evidence="3 6" id="KW-0812">Transmembrane</keyword>
<name>A0A934RXM8_9BACT</name>